<dbReference type="AlphaFoldDB" id="A0A9N8D853"/>
<sequence>MCYAEEVRSNDAREALVLSFSYNPATGGYILAEDASGYDLQVLSTEQGWKTHVAGGYYVLQATCPDFLSIRTGISVVVECSGFDIMANFDSNTIKRMCTDYISLYPFALHEMTCFHTGLFFNTMMSCMKIFLPRSLGSKSMLVMSSQLVD</sequence>
<gene>
    <name evidence="1" type="ORF">SEMRO_12_G009300.1</name>
</gene>
<organism evidence="1 2">
    <name type="scientific">Seminavis robusta</name>
    <dbReference type="NCBI Taxonomy" id="568900"/>
    <lineage>
        <taxon>Eukaryota</taxon>
        <taxon>Sar</taxon>
        <taxon>Stramenopiles</taxon>
        <taxon>Ochrophyta</taxon>
        <taxon>Bacillariophyta</taxon>
        <taxon>Bacillariophyceae</taxon>
        <taxon>Bacillariophycidae</taxon>
        <taxon>Naviculales</taxon>
        <taxon>Naviculaceae</taxon>
        <taxon>Seminavis</taxon>
    </lineage>
</organism>
<dbReference type="EMBL" id="CAICTM010000012">
    <property type="protein sequence ID" value="CAB9496971.1"/>
    <property type="molecule type" value="Genomic_DNA"/>
</dbReference>
<dbReference type="SUPFAM" id="SSF52087">
    <property type="entry name" value="CRAL/TRIO domain"/>
    <property type="match status" value="1"/>
</dbReference>
<protein>
    <submittedName>
        <fullName evidence="1">Uncharacterized protein</fullName>
    </submittedName>
</protein>
<dbReference type="Proteomes" id="UP001153069">
    <property type="component" value="Unassembled WGS sequence"/>
</dbReference>
<reference evidence="1" key="1">
    <citation type="submission" date="2020-06" db="EMBL/GenBank/DDBJ databases">
        <authorList>
            <consortium name="Plant Systems Biology data submission"/>
        </authorList>
    </citation>
    <scope>NUCLEOTIDE SEQUENCE</scope>
    <source>
        <strain evidence="1">D6</strain>
    </source>
</reference>
<name>A0A9N8D853_9STRA</name>
<evidence type="ECO:0000313" key="1">
    <source>
        <dbReference type="EMBL" id="CAB9496971.1"/>
    </source>
</evidence>
<evidence type="ECO:0000313" key="2">
    <source>
        <dbReference type="Proteomes" id="UP001153069"/>
    </source>
</evidence>
<dbReference type="InterPro" id="IPR036865">
    <property type="entry name" value="CRAL-TRIO_dom_sf"/>
</dbReference>
<comment type="caution">
    <text evidence="1">The sequence shown here is derived from an EMBL/GenBank/DDBJ whole genome shotgun (WGS) entry which is preliminary data.</text>
</comment>
<accession>A0A9N8D853</accession>
<proteinExistence type="predicted"/>
<dbReference type="Gene3D" id="3.40.525.10">
    <property type="entry name" value="CRAL-TRIO lipid binding domain"/>
    <property type="match status" value="1"/>
</dbReference>
<keyword evidence="2" id="KW-1185">Reference proteome</keyword>